<proteinExistence type="predicted"/>
<dbReference type="PANTHER" id="PTHR33336">
    <property type="entry name" value="QUINOL MONOOXYGENASE YGIN-RELATED"/>
    <property type="match status" value="1"/>
</dbReference>
<comment type="caution">
    <text evidence="2">The sequence shown here is derived from an EMBL/GenBank/DDBJ whole genome shotgun (WGS) entry which is preliminary data.</text>
</comment>
<organism evidence="2 3">
    <name type="scientific">Filimonas zeae</name>
    <dbReference type="NCBI Taxonomy" id="1737353"/>
    <lineage>
        <taxon>Bacteria</taxon>
        <taxon>Pseudomonadati</taxon>
        <taxon>Bacteroidota</taxon>
        <taxon>Chitinophagia</taxon>
        <taxon>Chitinophagales</taxon>
        <taxon>Chitinophagaceae</taxon>
        <taxon>Filimonas</taxon>
    </lineage>
</organism>
<dbReference type="RefSeq" id="WP_229687913.1">
    <property type="nucleotide sequence ID" value="NZ_BMIB01000003.1"/>
</dbReference>
<dbReference type="InterPro" id="IPR007138">
    <property type="entry name" value="ABM_dom"/>
</dbReference>
<dbReference type="InterPro" id="IPR050744">
    <property type="entry name" value="AI-2_Isomerase_LsrG"/>
</dbReference>
<reference evidence="2" key="2">
    <citation type="submission" date="2020-09" db="EMBL/GenBank/DDBJ databases">
        <authorList>
            <person name="Sun Q."/>
            <person name="Zhou Y."/>
        </authorList>
    </citation>
    <scope>NUCLEOTIDE SEQUENCE</scope>
    <source>
        <strain evidence="2">CGMCC 1.15290</strain>
    </source>
</reference>
<gene>
    <name evidence="2" type="ORF">GCM10011379_36580</name>
</gene>
<feature type="domain" description="ABM" evidence="1">
    <location>
        <begin position="34"/>
        <end position="125"/>
    </location>
</feature>
<dbReference type="Proteomes" id="UP000627292">
    <property type="component" value="Unassembled WGS sequence"/>
</dbReference>
<dbReference type="Gene3D" id="3.30.70.100">
    <property type="match status" value="1"/>
</dbReference>
<dbReference type="InterPro" id="IPR011008">
    <property type="entry name" value="Dimeric_a/b-barrel"/>
</dbReference>
<evidence type="ECO:0000259" key="1">
    <source>
        <dbReference type="PROSITE" id="PS51725"/>
    </source>
</evidence>
<sequence>MTSYTSISIVTTLLLSFIVLTAGAQKKQAGEDMMVSIAEIEVYPEHLKQYKEILKEEASASIAKEPGVIAIFPMFEQQDSARIRIVEIYAGKQAYQAHLKTPHFLVYKTSTQKMVKQLRLVDMEALDKQSMLQIFRKMK</sequence>
<accession>A0A917J1I4</accession>
<dbReference type="GO" id="GO:0003824">
    <property type="term" value="F:catalytic activity"/>
    <property type="evidence" value="ECO:0007669"/>
    <property type="project" value="TreeGrafter"/>
</dbReference>
<evidence type="ECO:0000313" key="2">
    <source>
        <dbReference type="EMBL" id="GGH74208.1"/>
    </source>
</evidence>
<evidence type="ECO:0000313" key="3">
    <source>
        <dbReference type="Proteomes" id="UP000627292"/>
    </source>
</evidence>
<keyword evidence="3" id="KW-1185">Reference proteome</keyword>
<dbReference type="AlphaFoldDB" id="A0A917J1I4"/>
<name>A0A917J1I4_9BACT</name>
<reference evidence="2" key="1">
    <citation type="journal article" date="2014" name="Int. J. Syst. Evol. Microbiol.">
        <title>Complete genome sequence of Corynebacterium casei LMG S-19264T (=DSM 44701T), isolated from a smear-ripened cheese.</title>
        <authorList>
            <consortium name="US DOE Joint Genome Institute (JGI-PGF)"/>
            <person name="Walter F."/>
            <person name="Albersmeier A."/>
            <person name="Kalinowski J."/>
            <person name="Ruckert C."/>
        </authorList>
    </citation>
    <scope>NUCLEOTIDE SEQUENCE</scope>
    <source>
        <strain evidence="2">CGMCC 1.15290</strain>
    </source>
</reference>
<dbReference type="PANTHER" id="PTHR33336:SF3">
    <property type="entry name" value="ABM DOMAIN-CONTAINING PROTEIN"/>
    <property type="match status" value="1"/>
</dbReference>
<dbReference type="PROSITE" id="PS51725">
    <property type="entry name" value="ABM"/>
    <property type="match status" value="1"/>
</dbReference>
<dbReference type="Pfam" id="PF03992">
    <property type="entry name" value="ABM"/>
    <property type="match status" value="1"/>
</dbReference>
<dbReference type="SUPFAM" id="SSF54909">
    <property type="entry name" value="Dimeric alpha+beta barrel"/>
    <property type="match status" value="1"/>
</dbReference>
<protein>
    <recommendedName>
        <fullName evidence="1">ABM domain-containing protein</fullName>
    </recommendedName>
</protein>
<dbReference type="EMBL" id="BMIB01000003">
    <property type="protein sequence ID" value="GGH74208.1"/>
    <property type="molecule type" value="Genomic_DNA"/>
</dbReference>